<dbReference type="InterPro" id="IPR036388">
    <property type="entry name" value="WH-like_DNA-bd_sf"/>
</dbReference>
<evidence type="ECO:0000259" key="9">
    <source>
        <dbReference type="PROSITE" id="PS51495"/>
    </source>
</evidence>
<dbReference type="InterPro" id="IPR036390">
    <property type="entry name" value="WH_DNA-bd_sf"/>
</dbReference>
<dbReference type="Pfam" id="PF11605">
    <property type="entry name" value="Vps36_ESCRT-II"/>
    <property type="match status" value="1"/>
</dbReference>
<dbReference type="GO" id="GO:0043130">
    <property type="term" value="F:ubiquitin binding"/>
    <property type="evidence" value="ECO:0007669"/>
    <property type="project" value="UniProtKB-UniRule"/>
</dbReference>
<dbReference type="PANTHER" id="PTHR13128:SF12">
    <property type="entry name" value="VACUOLAR PROTEIN-SORTING-ASSOCIATED PROTEIN 36"/>
    <property type="match status" value="1"/>
</dbReference>
<feature type="compositionally biased region" description="Acidic residues" evidence="8">
    <location>
        <begin position="271"/>
        <end position="280"/>
    </location>
</feature>
<keyword evidence="4" id="KW-0863">Zinc-finger</keyword>
<dbReference type="Gene3D" id="6.10.140.260">
    <property type="match status" value="1"/>
</dbReference>
<dbReference type="InterPro" id="IPR011993">
    <property type="entry name" value="PH-like_dom_sf"/>
</dbReference>
<dbReference type="GO" id="GO:0031902">
    <property type="term" value="C:late endosome membrane"/>
    <property type="evidence" value="ECO:0007669"/>
    <property type="project" value="UniProtKB-UniRule"/>
</dbReference>
<dbReference type="InterPro" id="IPR001876">
    <property type="entry name" value="Znf_RanBP2"/>
</dbReference>
<comment type="subunit">
    <text evidence="7">Component of the endosomal sorting complex required for transport II (ESCRT-II).</text>
</comment>
<evidence type="ECO:0000256" key="2">
    <source>
        <dbReference type="ARBA" id="ARBA00022448"/>
    </source>
</evidence>
<dbReference type="GO" id="GO:0000814">
    <property type="term" value="C:ESCRT II complex"/>
    <property type="evidence" value="ECO:0007669"/>
    <property type="project" value="UniProtKB-UniRule"/>
</dbReference>
<evidence type="ECO:0000256" key="5">
    <source>
        <dbReference type="ARBA" id="ARBA00022833"/>
    </source>
</evidence>
<reference evidence="10" key="1">
    <citation type="submission" date="2019-01" db="EMBL/GenBank/DDBJ databases">
        <title>Draft genome sequences of three monokaryotic isolates of the white-rot basidiomycete fungus Dichomitus squalens.</title>
        <authorList>
            <consortium name="DOE Joint Genome Institute"/>
            <person name="Lopez S.C."/>
            <person name="Andreopoulos B."/>
            <person name="Pangilinan J."/>
            <person name="Lipzen A."/>
            <person name="Riley R."/>
            <person name="Ahrendt S."/>
            <person name="Ng V."/>
            <person name="Barry K."/>
            <person name="Daum C."/>
            <person name="Grigoriev I.V."/>
            <person name="Hilden K.S."/>
            <person name="Makela M.R."/>
            <person name="de Vries R.P."/>
        </authorList>
    </citation>
    <scope>NUCLEOTIDE SEQUENCE [LARGE SCALE GENOMIC DNA]</scope>
    <source>
        <strain evidence="10">OM18370.1</strain>
    </source>
</reference>
<organism evidence="10">
    <name type="scientific">Dichomitus squalens</name>
    <dbReference type="NCBI Taxonomy" id="114155"/>
    <lineage>
        <taxon>Eukaryota</taxon>
        <taxon>Fungi</taxon>
        <taxon>Dikarya</taxon>
        <taxon>Basidiomycota</taxon>
        <taxon>Agaricomycotina</taxon>
        <taxon>Agaricomycetes</taxon>
        <taxon>Polyporales</taxon>
        <taxon>Polyporaceae</taxon>
        <taxon>Dichomitus</taxon>
    </lineage>
</organism>
<evidence type="ECO:0000313" key="10">
    <source>
        <dbReference type="EMBL" id="TBU29709.1"/>
    </source>
</evidence>
<keyword evidence="6 7" id="KW-0653">Protein transport</keyword>
<dbReference type="PANTHER" id="PTHR13128">
    <property type="entry name" value="VACUOLAR PROTEIN-SORTING-ASSOCIATED PROTEIN 36"/>
    <property type="match status" value="1"/>
</dbReference>
<keyword evidence="7" id="KW-0963">Cytoplasm</keyword>
<dbReference type="Gene3D" id="2.30.29.30">
    <property type="entry name" value="Pleckstrin-homology domain (PH domain)/Phosphotyrosine-binding domain (PTB)"/>
    <property type="match status" value="2"/>
</dbReference>
<keyword evidence="2 7" id="KW-0813">Transport</keyword>
<dbReference type="Gene3D" id="1.10.10.10">
    <property type="entry name" value="Winged helix-like DNA-binding domain superfamily/Winged helix DNA-binding domain"/>
    <property type="match status" value="2"/>
</dbReference>
<comment type="subcellular location">
    <subcellularLocation>
        <location evidence="7">Cytoplasm</location>
    </subcellularLocation>
    <subcellularLocation>
        <location evidence="7">Endosome</location>
    </subcellularLocation>
</comment>
<gene>
    <name evidence="10" type="ORF">BD311DRAFT_806003</name>
</gene>
<sequence>MPLKRYTTSVDGTIPVPALLYEDEALLTSQDNVGIYDGQQKAPHHQAGTIYATTHRLFYIDVAHPLSRSFSLDLAHVARTEHYAGLFTSSPKVTLYLHPLPPKPEAPTQIGLVDQPPSSLAPDGLQFWECEVCSNRNPIGLTSSASMVCALCGVPRSSVKASIDMPSRRAPLVSHSLSTSLPSSSLNLSASLGLGKLSLSNSAAPSPPAASHSSSDEVACSACTFLNSPLLRECEICGTPLPRKPTLSFSSEPHPPAKSAPASRSATPAPVDEDSDEDTDSPEKRMIRLSFRKGGDKPFYSVLRRSLLGKAWESKQVAKPLASASRGIGISGILRTVETTAYASQTNMEDALADLEALMIKWKDMVKLAQDLNERLTAASTVAQPLVTPGIGLPSSPSASGLSAAAPGAASRQVVEPEEATFIRSSLAQLGLQMANAPVTQDMVHDERKWYEELAKELAGILEGTGKGGEGMMRKRGIIALDEVWGGWNRARGVALIPPATFLQVLPHLPNFTLPPIRMRTFAASGLSVLHTPPYGSATFASRLVGLLTLVGPRTTIEIAQEEDLPIGLTQEMLDEVEMDGETCRDDGGSGVALFASRTGSASTSADAWAANGGGEVRYWINIFRGYVWDGQE</sequence>
<dbReference type="OrthoDB" id="271448at2759"/>
<keyword evidence="7" id="KW-0967">Endosome</keyword>
<name>A0A4Q9MPT2_9APHY</name>
<comment type="similarity">
    <text evidence="1 7">Belongs to the VPS36 family.</text>
</comment>
<feature type="domain" description="GLUE N-terminal" evidence="9">
    <location>
        <begin position="10"/>
        <end position="319"/>
    </location>
</feature>
<proteinExistence type="inferred from homology"/>
<evidence type="ECO:0000256" key="4">
    <source>
        <dbReference type="ARBA" id="ARBA00022771"/>
    </source>
</evidence>
<dbReference type="SMART" id="SM00547">
    <property type="entry name" value="ZnF_RBZ"/>
    <property type="match status" value="2"/>
</dbReference>
<dbReference type="SUPFAM" id="SSF50729">
    <property type="entry name" value="PH domain-like"/>
    <property type="match status" value="2"/>
</dbReference>
<dbReference type="EMBL" id="ML143411">
    <property type="protein sequence ID" value="TBU29709.1"/>
    <property type="molecule type" value="Genomic_DNA"/>
</dbReference>
<comment type="function">
    <text evidence="7">Component of the ESCRT-II complex (endosomal sorting complex required for transport II), which is required for multivesicular body (MVB) formation and sorting of endosomal cargo proteins into MVBs.</text>
</comment>
<dbReference type="AlphaFoldDB" id="A0A4Q9MPT2"/>
<feature type="compositionally biased region" description="Low complexity" evidence="8">
    <location>
        <begin position="259"/>
        <end position="270"/>
    </location>
</feature>
<evidence type="ECO:0000256" key="6">
    <source>
        <dbReference type="ARBA" id="ARBA00022927"/>
    </source>
</evidence>
<evidence type="ECO:0000256" key="3">
    <source>
        <dbReference type="ARBA" id="ARBA00022723"/>
    </source>
</evidence>
<dbReference type="SUPFAM" id="SSF46785">
    <property type="entry name" value="Winged helix' DNA-binding domain"/>
    <property type="match status" value="2"/>
</dbReference>
<keyword evidence="5" id="KW-0862">Zinc</keyword>
<dbReference type="InterPro" id="IPR037855">
    <property type="entry name" value="Vps36"/>
</dbReference>
<dbReference type="GO" id="GO:0008270">
    <property type="term" value="F:zinc ion binding"/>
    <property type="evidence" value="ECO:0007669"/>
    <property type="project" value="UniProtKB-KW"/>
</dbReference>
<dbReference type="PROSITE" id="PS51495">
    <property type="entry name" value="GLUE"/>
    <property type="match status" value="1"/>
</dbReference>
<dbReference type="Proteomes" id="UP000292957">
    <property type="component" value="Unassembled WGS sequence"/>
</dbReference>
<feature type="region of interest" description="Disordered" evidence="8">
    <location>
        <begin position="247"/>
        <end position="284"/>
    </location>
</feature>
<protein>
    <recommendedName>
        <fullName evidence="7">Vacuolar protein-sorting-associated protein 36</fullName>
    </recommendedName>
    <alternativeName>
        <fullName evidence="7">ESCRT-II complex subunit VPS36</fullName>
    </alternativeName>
</protein>
<dbReference type="GO" id="GO:0043328">
    <property type="term" value="P:protein transport to vacuole involved in ubiquitin-dependent protein catabolic process via the multivesicular body sorting pathway"/>
    <property type="evidence" value="ECO:0007669"/>
    <property type="project" value="UniProtKB-UniRule"/>
</dbReference>
<evidence type="ECO:0000256" key="1">
    <source>
        <dbReference type="ARBA" id="ARBA00009697"/>
    </source>
</evidence>
<keyword evidence="3" id="KW-0479">Metal-binding</keyword>
<evidence type="ECO:0000256" key="7">
    <source>
        <dbReference type="RuleBase" id="RU367095"/>
    </source>
</evidence>
<evidence type="ECO:0000256" key="8">
    <source>
        <dbReference type="SAM" id="MobiDB-lite"/>
    </source>
</evidence>
<dbReference type="GO" id="GO:0032266">
    <property type="term" value="F:phosphatidylinositol-3-phosphate binding"/>
    <property type="evidence" value="ECO:0007669"/>
    <property type="project" value="UniProtKB-UniRule"/>
</dbReference>
<accession>A0A4Q9MPT2</accession>
<dbReference type="InterPro" id="IPR021648">
    <property type="entry name" value="GLUE_dom"/>
</dbReference>
<dbReference type="InterPro" id="IPR040608">
    <property type="entry name" value="Snf8/Vps36"/>
</dbReference>
<dbReference type="Pfam" id="PF04157">
    <property type="entry name" value="EAP30"/>
    <property type="match status" value="1"/>
</dbReference>